<evidence type="ECO:0000313" key="6">
    <source>
        <dbReference type="EMBL" id="KAE8165741.1"/>
    </source>
</evidence>
<comment type="cofactor">
    <cofactor evidence="5">
        <name>Fe(2+)</name>
        <dbReference type="ChEBI" id="CHEBI:29033"/>
    </cofactor>
    <text evidence="5">Binds 1 Fe(2+) ion per subunit.</text>
</comment>
<keyword evidence="4 5" id="KW-0408">Iron</keyword>
<dbReference type="EMBL" id="ML738598">
    <property type="protein sequence ID" value="KAE8165741.1"/>
    <property type="molecule type" value="Genomic_DNA"/>
</dbReference>
<keyword evidence="2 5" id="KW-0479">Metal-binding</keyword>
<gene>
    <name evidence="6" type="ORF">BDV40DRAFT_285945</name>
</gene>
<dbReference type="GO" id="GO:0046872">
    <property type="term" value="F:metal ion binding"/>
    <property type="evidence" value="ECO:0007669"/>
    <property type="project" value="UniProtKB-KW"/>
</dbReference>
<protein>
    <submittedName>
        <fullName evidence="6">Carotenoid oxygenase</fullName>
    </submittedName>
</protein>
<feature type="binding site" evidence="5">
    <location>
        <position position="591"/>
    </location>
    <ligand>
        <name>Fe cation</name>
        <dbReference type="ChEBI" id="CHEBI:24875"/>
        <note>catalytic</note>
    </ligand>
</feature>
<dbReference type="GO" id="GO:0016121">
    <property type="term" value="P:carotene catabolic process"/>
    <property type="evidence" value="ECO:0007669"/>
    <property type="project" value="TreeGrafter"/>
</dbReference>
<keyword evidence="3" id="KW-0560">Oxidoreductase</keyword>
<evidence type="ECO:0000256" key="3">
    <source>
        <dbReference type="ARBA" id="ARBA00023002"/>
    </source>
</evidence>
<proteinExistence type="inferred from homology"/>
<dbReference type="GO" id="GO:0010436">
    <property type="term" value="F:carotenoid dioxygenase activity"/>
    <property type="evidence" value="ECO:0007669"/>
    <property type="project" value="TreeGrafter"/>
</dbReference>
<feature type="binding site" evidence="5">
    <location>
        <position position="346"/>
    </location>
    <ligand>
        <name>Fe cation</name>
        <dbReference type="ChEBI" id="CHEBI:24875"/>
        <note>catalytic</note>
    </ligand>
</feature>
<name>A0A5N6V758_ASPTM</name>
<comment type="similarity">
    <text evidence="1">Belongs to the carotenoid oxygenase family.</text>
</comment>
<dbReference type="PANTHER" id="PTHR10543:SF89">
    <property type="entry name" value="CAROTENOID 9,10(9',10')-CLEAVAGE DIOXYGENASE 1"/>
    <property type="match status" value="1"/>
</dbReference>
<dbReference type="Pfam" id="PF03055">
    <property type="entry name" value="RPE65"/>
    <property type="match status" value="1"/>
</dbReference>
<evidence type="ECO:0000256" key="1">
    <source>
        <dbReference type="ARBA" id="ARBA00006787"/>
    </source>
</evidence>
<dbReference type="PANTHER" id="PTHR10543">
    <property type="entry name" value="BETA-CAROTENE DIOXYGENASE"/>
    <property type="match status" value="1"/>
</dbReference>
<dbReference type="OrthoDB" id="1069523at2759"/>
<feature type="binding site" evidence="5">
    <location>
        <position position="283"/>
    </location>
    <ligand>
        <name>Fe cation</name>
        <dbReference type="ChEBI" id="CHEBI:24875"/>
        <note>catalytic</note>
    </ligand>
</feature>
<keyword evidence="7" id="KW-1185">Reference proteome</keyword>
<sequence length="613" mass="68966">MEQNKRSRHRYLSGNFAPISCTTPLQPCRFLGEIPDELSGGQYVRNGGNPVVNHDLTRKAHWFDGDGMLSGVYFRPCSGRNSKNTIQPEFVNQYAITDMYVANASDLSLEEPINPSIALFLDPRTTLTEVMTKAWKIFKIVARSYLGGFPGIIKRISVANTGIIYHDGRALATCEIGPPLRVSLPTLETVGWFNGINAEGEHTNSPGTVGLGGQSLFRLFQEFTTGHPHVDPQNEELILFHSIYLPPYVTYSVIPRSDRLLERQSGPMFNIPIKGISSPKLMHDFGVSRAYTIIIDLPILFKPTNLLREESLVTYCPEKETRFGVFPRYNPESIRWFHTEPCCIFHTVNSWDTNVPGHGESPPTTVNMLCCRMTGPSMIFNTGDIEILPGSINYEINPECRLYFYQFDLSSPWNVISQQWALSAIGYEFPHIPRHSSMSATRWVYGCSTVEGSFGVALGKALKIDCLVKIDAEALIRKGLEEPPEQITGCVDKRSVKDILARNDKDPDDPIHIFQMPSGWYAQELSFVPRRDAGQEDDGWLLTFVFDESQLDGSGEAPDSAHSELWILDARTMGSVVGRIILPQRVPYGIHGNWFSDEEIERQRPVQRYRGIP</sequence>
<feature type="binding site" evidence="5">
    <location>
        <position position="227"/>
    </location>
    <ligand>
        <name>Fe cation</name>
        <dbReference type="ChEBI" id="CHEBI:24875"/>
        <note>catalytic</note>
    </ligand>
</feature>
<evidence type="ECO:0000256" key="4">
    <source>
        <dbReference type="ARBA" id="ARBA00023004"/>
    </source>
</evidence>
<evidence type="ECO:0000256" key="2">
    <source>
        <dbReference type="ARBA" id="ARBA00022723"/>
    </source>
</evidence>
<dbReference type="AlphaFoldDB" id="A0A5N6V758"/>
<evidence type="ECO:0000256" key="5">
    <source>
        <dbReference type="PIRSR" id="PIRSR604294-1"/>
    </source>
</evidence>
<evidence type="ECO:0000313" key="7">
    <source>
        <dbReference type="Proteomes" id="UP000326950"/>
    </source>
</evidence>
<accession>A0A5N6V758</accession>
<organism evidence="6 7">
    <name type="scientific">Aspergillus tamarii</name>
    <dbReference type="NCBI Taxonomy" id="41984"/>
    <lineage>
        <taxon>Eukaryota</taxon>
        <taxon>Fungi</taxon>
        <taxon>Dikarya</taxon>
        <taxon>Ascomycota</taxon>
        <taxon>Pezizomycotina</taxon>
        <taxon>Eurotiomycetes</taxon>
        <taxon>Eurotiomycetidae</taxon>
        <taxon>Eurotiales</taxon>
        <taxon>Aspergillaceae</taxon>
        <taxon>Aspergillus</taxon>
        <taxon>Aspergillus subgen. Circumdati</taxon>
    </lineage>
</organism>
<dbReference type="Proteomes" id="UP000326950">
    <property type="component" value="Unassembled WGS sequence"/>
</dbReference>
<reference evidence="6 7" key="1">
    <citation type="submission" date="2019-04" db="EMBL/GenBank/DDBJ databases">
        <title>Friends and foes A comparative genomics study of 23 Aspergillus species from section Flavi.</title>
        <authorList>
            <consortium name="DOE Joint Genome Institute"/>
            <person name="Kjaerbolling I."/>
            <person name="Vesth T."/>
            <person name="Frisvad J.C."/>
            <person name="Nybo J.L."/>
            <person name="Theobald S."/>
            <person name="Kildgaard S."/>
            <person name="Isbrandt T."/>
            <person name="Kuo A."/>
            <person name="Sato A."/>
            <person name="Lyhne E.K."/>
            <person name="Kogle M.E."/>
            <person name="Wiebenga A."/>
            <person name="Kun R.S."/>
            <person name="Lubbers R.J."/>
            <person name="Makela M.R."/>
            <person name="Barry K."/>
            <person name="Chovatia M."/>
            <person name="Clum A."/>
            <person name="Daum C."/>
            <person name="Haridas S."/>
            <person name="He G."/>
            <person name="LaButti K."/>
            <person name="Lipzen A."/>
            <person name="Mondo S."/>
            <person name="Riley R."/>
            <person name="Salamov A."/>
            <person name="Simmons B.A."/>
            <person name="Magnuson J.K."/>
            <person name="Henrissat B."/>
            <person name="Mortensen U.H."/>
            <person name="Larsen T.O."/>
            <person name="Devries R.P."/>
            <person name="Grigoriev I.V."/>
            <person name="Machida M."/>
            <person name="Baker S.E."/>
            <person name="Andersen M.R."/>
        </authorList>
    </citation>
    <scope>NUCLEOTIDE SEQUENCE [LARGE SCALE GENOMIC DNA]</scope>
    <source>
        <strain evidence="6 7">CBS 117626</strain>
    </source>
</reference>
<dbReference type="InterPro" id="IPR004294">
    <property type="entry name" value="Carotenoid_Oase"/>
</dbReference>